<dbReference type="OrthoDB" id="7205533at2"/>
<evidence type="ECO:0000313" key="5">
    <source>
        <dbReference type="Proteomes" id="UP000244168"/>
    </source>
</evidence>
<dbReference type="GO" id="GO:0016747">
    <property type="term" value="F:acyltransferase activity, transferring groups other than amino-acyl groups"/>
    <property type="evidence" value="ECO:0007669"/>
    <property type="project" value="InterPro"/>
</dbReference>
<dbReference type="InterPro" id="IPR016181">
    <property type="entry name" value="Acyl_CoA_acyltransferase"/>
</dbReference>
<organism evidence="4 5">
    <name type="scientific">Mucilaginibacter yixingensis</name>
    <dbReference type="NCBI Taxonomy" id="1295612"/>
    <lineage>
        <taxon>Bacteria</taxon>
        <taxon>Pseudomonadati</taxon>
        <taxon>Bacteroidota</taxon>
        <taxon>Sphingobacteriia</taxon>
        <taxon>Sphingobacteriales</taxon>
        <taxon>Sphingobacteriaceae</taxon>
        <taxon>Mucilaginibacter</taxon>
    </lineage>
</organism>
<dbReference type="PROSITE" id="PS51186">
    <property type="entry name" value="GNAT"/>
    <property type="match status" value="1"/>
</dbReference>
<dbReference type="SUPFAM" id="SSF55729">
    <property type="entry name" value="Acyl-CoA N-acyltransferases (Nat)"/>
    <property type="match status" value="1"/>
</dbReference>
<reference evidence="4 5" key="1">
    <citation type="submission" date="2018-04" db="EMBL/GenBank/DDBJ databases">
        <title>Genomic Encyclopedia of Archaeal and Bacterial Type Strains, Phase II (KMG-II): from individual species to whole genera.</title>
        <authorList>
            <person name="Goeker M."/>
        </authorList>
    </citation>
    <scope>NUCLEOTIDE SEQUENCE [LARGE SCALE GENOMIC DNA]</scope>
    <source>
        <strain evidence="4 5">DSM 26809</strain>
    </source>
</reference>
<name>A0A2T5J5Z2_9SPHI</name>
<dbReference type="RefSeq" id="WP_107830750.1">
    <property type="nucleotide sequence ID" value="NZ_CP160205.1"/>
</dbReference>
<protein>
    <submittedName>
        <fullName evidence="4">Spermine/spermidine N-acetyltransferase</fullName>
    </submittedName>
</protein>
<comment type="caution">
    <text evidence="4">The sequence shown here is derived from an EMBL/GenBank/DDBJ whole genome shotgun (WGS) entry which is preliminary data.</text>
</comment>
<dbReference type="PANTHER" id="PTHR43420">
    <property type="entry name" value="ACETYLTRANSFERASE"/>
    <property type="match status" value="1"/>
</dbReference>
<dbReference type="Pfam" id="PF00583">
    <property type="entry name" value="Acetyltransf_1"/>
    <property type="match status" value="1"/>
</dbReference>
<dbReference type="EMBL" id="QAOQ01000008">
    <property type="protein sequence ID" value="PTQ93587.1"/>
    <property type="molecule type" value="Genomic_DNA"/>
</dbReference>
<accession>A0A2T5J5Z2</accession>
<sequence length="172" mass="20041">MPNIIFKRVEANDAPVLLDLSRRVFFDAFYHQNRPEDMEAYASKNFTLQHLQQELSTFGSHFYFVYADDQLAGYLKLNYGQAQSDLHEDHSMEVERIYVIADFQGQGIGQQLIAFALQKAREDNMQSVWLGVWEHNYGAIRFYERYGFVSFGSHNFMLGSDEQTDVLMRCAL</sequence>
<keyword evidence="1 4" id="KW-0808">Transferase</keyword>
<evidence type="ECO:0000256" key="2">
    <source>
        <dbReference type="ARBA" id="ARBA00023315"/>
    </source>
</evidence>
<keyword evidence="5" id="KW-1185">Reference proteome</keyword>
<dbReference type="Gene3D" id="3.40.630.30">
    <property type="match status" value="1"/>
</dbReference>
<evidence type="ECO:0000259" key="3">
    <source>
        <dbReference type="PROSITE" id="PS51186"/>
    </source>
</evidence>
<dbReference type="InterPro" id="IPR050680">
    <property type="entry name" value="YpeA/RimI_acetyltransf"/>
</dbReference>
<dbReference type="AlphaFoldDB" id="A0A2T5J5Z2"/>
<dbReference type="CDD" id="cd04301">
    <property type="entry name" value="NAT_SF"/>
    <property type="match status" value="1"/>
</dbReference>
<keyword evidence="2" id="KW-0012">Acyltransferase</keyword>
<gene>
    <name evidence="4" type="ORF">C8P68_10849</name>
</gene>
<proteinExistence type="predicted"/>
<dbReference type="InterPro" id="IPR000182">
    <property type="entry name" value="GNAT_dom"/>
</dbReference>
<dbReference type="Proteomes" id="UP000244168">
    <property type="component" value="Unassembled WGS sequence"/>
</dbReference>
<evidence type="ECO:0000256" key="1">
    <source>
        <dbReference type="ARBA" id="ARBA00022679"/>
    </source>
</evidence>
<feature type="domain" description="N-acetyltransferase" evidence="3">
    <location>
        <begin position="4"/>
        <end position="172"/>
    </location>
</feature>
<evidence type="ECO:0000313" key="4">
    <source>
        <dbReference type="EMBL" id="PTQ93587.1"/>
    </source>
</evidence>